<reference evidence="1" key="2">
    <citation type="journal article" date="2023" name="IMA Fungus">
        <title>Comparative genomic study of the Penicillium genus elucidates a diverse pangenome and 15 lateral gene transfer events.</title>
        <authorList>
            <person name="Petersen C."/>
            <person name="Sorensen T."/>
            <person name="Nielsen M.R."/>
            <person name="Sondergaard T.E."/>
            <person name="Sorensen J.L."/>
            <person name="Fitzpatrick D.A."/>
            <person name="Frisvad J.C."/>
            <person name="Nielsen K.L."/>
        </authorList>
    </citation>
    <scope>NUCLEOTIDE SEQUENCE</scope>
    <source>
        <strain evidence="1">IBT 29677</strain>
    </source>
</reference>
<dbReference type="RefSeq" id="XP_056489485.1">
    <property type="nucleotide sequence ID" value="XM_056630183.1"/>
</dbReference>
<evidence type="ECO:0000313" key="1">
    <source>
        <dbReference type="EMBL" id="KAJ5397433.1"/>
    </source>
</evidence>
<dbReference type="InterPro" id="IPR053181">
    <property type="entry name" value="EcdB-like_regulator"/>
</dbReference>
<evidence type="ECO:0000313" key="2">
    <source>
        <dbReference type="Proteomes" id="UP001147747"/>
    </source>
</evidence>
<proteinExistence type="predicted"/>
<dbReference type="GeneID" id="81369163"/>
<organism evidence="1 2">
    <name type="scientific">Penicillium cosmopolitanum</name>
    <dbReference type="NCBI Taxonomy" id="1131564"/>
    <lineage>
        <taxon>Eukaryota</taxon>
        <taxon>Fungi</taxon>
        <taxon>Dikarya</taxon>
        <taxon>Ascomycota</taxon>
        <taxon>Pezizomycotina</taxon>
        <taxon>Eurotiomycetes</taxon>
        <taxon>Eurotiomycetidae</taxon>
        <taxon>Eurotiales</taxon>
        <taxon>Aspergillaceae</taxon>
        <taxon>Penicillium</taxon>
    </lineage>
</organism>
<dbReference type="PANTHER" id="PTHR47785">
    <property type="entry name" value="ZN(II)2CYS6 TRANSCRIPTION FACTOR (EUROFUNG)-RELATED-RELATED"/>
    <property type="match status" value="1"/>
</dbReference>
<dbReference type="EMBL" id="JAPZBU010000006">
    <property type="protein sequence ID" value="KAJ5397433.1"/>
    <property type="molecule type" value="Genomic_DNA"/>
</dbReference>
<dbReference type="OrthoDB" id="445007at2759"/>
<comment type="caution">
    <text evidence="1">The sequence shown here is derived from an EMBL/GenBank/DDBJ whole genome shotgun (WGS) entry which is preliminary data.</text>
</comment>
<dbReference type="Proteomes" id="UP001147747">
    <property type="component" value="Unassembled WGS sequence"/>
</dbReference>
<dbReference type="AlphaFoldDB" id="A0A9W9W2D6"/>
<sequence length="322" mass="36230">MLMTPGIGQAYMENDPILIPLGHQTPTGNLLGLDPIRKLIGHYSQDFFLLLESERKIPFLTPGTAMSTIIERLNRDIPATNLLISNFFTHVHSQFPILEKEPFLQLLEKFLANDQIGEIGAAYVSQYKSSYRGNFTNGARLSYEPSIASLEGVNIELSRQLQAWFDSLPESIKPDLQNPTSRDLQDTQLRTRYYAAKHIISRPCLVFAAVSRQVHLSEYVKANCETCVESCRKLLHATVPLLGRRTHSTWLRLQALLAAVFVISMAKTTPSLASLVPDFDELIGMVIEMTEPWARHHEAADATLSIFKTIRQKLRLSVATLL</sequence>
<accession>A0A9W9W2D6</accession>
<gene>
    <name evidence="1" type="ORF">N7509_005546</name>
</gene>
<protein>
    <submittedName>
        <fullName evidence="1">Uncharacterized protein</fullName>
    </submittedName>
</protein>
<keyword evidence="2" id="KW-1185">Reference proteome</keyword>
<name>A0A9W9W2D6_9EURO</name>
<dbReference type="CDD" id="cd12148">
    <property type="entry name" value="fungal_TF_MHR"/>
    <property type="match status" value="1"/>
</dbReference>
<reference evidence="1" key="1">
    <citation type="submission" date="2022-12" db="EMBL/GenBank/DDBJ databases">
        <authorList>
            <person name="Petersen C."/>
        </authorList>
    </citation>
    <scope>NUCLEOTIDE SEQUENCE</scope>
    <source>
        <strain evidence="1">IBT 29677</strain>
    </source>
</reference>